<keyword evidence="2" id="KW-1185">Reference proteome</keyword>
<accession>A0AAD7UZ95</accession>
<gene>
    <name evidence="1" type="ORF">O0I10_008447</name>
</gene>
<dbReference type="RefSeq" id="XP_058340696.1">
    <property type="nucleotide sequence ID" value="XM_058488450.1"/>
</dbReference>
<sequence length="278" mass="31607">MHLSSPLVSAADNFSPSGSNSAHGEFVATRSMHLQRLVKSTRQRWQIKRIVPIDDVQSVTFRMAAIRLGRNGERSYQQFIQLENFNVHLVKILVVLSSQHTSSYTHLLCRSARTIRPIDKGKHGVTAKEENINQCQFGVEYKIQVSSMANLGVNFNALQGSNGKAYDECKIWDDTAVIRIIYVEGTCFINNIYIVDEDGIIKKMPSSHDNDIDLLDPLSSLEINSRYRVKPRDHEESAFHHLQTNIGGRIRHRFSNFISCCTCLQRPQLMRDAAFIDT</sequence>
<name>A0AAD7UZ95_9FUNG</name>
<protein>
    <submittedName>
        <fullName evidence="1">Uncharacterized protein</fullName>
    </submittedName>
</protein>
<dbReference type="EMBL" id="JARTCD010000045">
    <property type="protein sequence ID" value="KAJ8655783.1"/>
    <property type="molecule type" value="Genomic_DNA"/>
</dbReference>
<organism evidence="1 2">
    <name type="scientific">Lichtheimia ornata</name>
    <dbReference type="NCBI Taxonomy" id="688661"/>
    <lineage>
        <taxon>Eukaryota</taxon>
        <taxon>Fungi</taxon>
        <taxon>Fungi incertae sedis</taxon>
        <taxon>Mucoromycota</taxon>
        <taxon>Mucoromycotina</taxon>
        <taxon>Mucoromycetes</taxon>
        <taxon>Mucorales</taxon>
        <taxon>Lichtheimiaceae</taxon>
        <taxon>Lichtheimia</taxon>
    </lineage>
</organism>
<dbReference type="GeneID" id="83215854"/>
<evidence type="ECO:0000313" key="1">
    <source>
        <dbReference type="EMBL" id="KAJ8655783.1"/>
    </source>
</evidence>
<comment type="caution">
    <text evidence="1">The sequence shown here is derived from an EMBL/GenBank/DDBJ whole genome shotgun (WGS) entry which is preliminary data.</text>
</comment>
<reference evidence="1 2" key="1">
    <citation type="submission" date="2023-03" db="EMBL/GenBank/DDBJ databases">
        <title>Genome sequence of Lichtheimia ornata CBS 291.66.</title>
        <authorList>
            <person name="Mohabir J.T."/>
            <person name="Shea T.P."/>
            <person name="Kurbessoian T."/>
            <person name="Berby B."/>
            <person name="Fontaine J."/>
            <person name="Livny J."/>
            <person name="Gnirke A."/>
            <person name="Stajich J.E."/>
            <person name="Cuomo C.A."/>
        </authorList>
    </citation>
    <scope>NUCLEOTIDE SEQUENCE [LARGE SCALE GENOMIC DNA]</scope>
    <source>
        <strain evidence="1">CBS 291.66</strain>
    </source>
</reference>
<dbReference type="AlphaFoldDB" id="A0AAD7UZ95"/>
<proteinExistence type="predicted"/>
<evidence type="ECO:0000313" key="2">
    <source>
        <dbReference type="Proteomes" id="UP001234581"/>
    </source>
</evidence>
<dbReference type="Proteomes" id="UP001234581">
    <property type="component" value="Unassembled WGS sequence"/>
</dbReference>